<comment type="caution">
    <text evidence="1">The sequence shown here is derived from an EMBL/GenBank/DDBJ whole genome shotgun (WGS) entry which is preliminary data.</text>
</comment>
<dbReference type="AlphaFoldDB" id="A0A4Y8DFH6"/>
<name>A0A4Y8DFH6_9HELO</name>
<keyword evidence="2" id="KW-1185">Reference proteome</keyword>
<evidence type="ECO:0000313" key="1">
    <source>
        <dbReference type="EMBL" id="TEY81142.1"/>
    </source>
</evidence>
<dbReference type="EMBL" id="PHWZ01000034">
    <property type="protein sequence ID" value="TEY81142.1"/>
    <property type="molecule type" value="Genomic_DNA"/>
</dbReference>
<proteinExistence type="predicted"/>
<accession>A0A4Y8DFH6</accession>
<organism evidence="1 2">
    <name type="scientific">Botryotinia calthae</name>
    <dbReference type="NCBI Taxonomy" id="38488"/>
    <lineage>
        <taxon>Eukaryota</taxon>
        <taxon>Fungi</taxon>
        <taxon>Dikarya</taxon>
        <taxon>Ascomycota</taxon>
        <taxon>Pezizomycotina</taxon>
        <taxon>Leotiomycetes</taxon>
        <taxon>Helotiales</taxon>
        <taxon>Sclerotiniaceae</taxon>
        <taxon>Botryotinia</taxon>
    </lineage>
</organism>
<evidence type="ECO:0000313" key="2">
    <source>
        <dbReference type="Proteomes" id="UP000297299"/>
    </source>
</evidence>
<reference evidence="1 2" key="1">
    <citation type="submission" date="2017-11" db="EMBL/GenBank/DDBJ databases">
        <title>Comparative genomics of Botrytis spp.</title>
        <authorList>
            <person name="Valero-Jimenez C.A."/>
            <person name="Tapia P."/>
            <person name="Veloso J."/>
            <person name="Silva-Moreno E."/>
            <person name="Staats M."/>
            <person name="Valdes J.H."/>
            <person name="Van Kan J.A.L."/>
        </authorList>
    </citation>
    <scope>NUCLEOTIDE SEQUENCE [LARGE SCALE GENOMIC DNA]</scope>
    <source>
        <strain evidence="1 2">MUCL2830</strain>
    </source>
</reference>
<sequence length="69" mass="7869">MYKRNAMVQARQLTNLKIQAPTAKTVKQSIPRYILELQNIDLKECAQAAADSNTMMLIILVKRNGLHEE</sequence>
<gene>
    <name evidence="1" type="ORF">BOTCAL_0034g00060</name>
</gene>
<dbReference type="Proteomes" id="UP000297299">
    <property type="component" value="Unassembled WGS sequence"/>
</dbReference>
<protein>
    <submittedName>
        <fullName evidence="1">Uncharacterized protein</fullName>
    </submittedName>
</protein>